<dbReference type="InterPro" id="IPR050738">
    <property type="entry name" value="Sulfatase"/>
</dbReference>
<dbReference type="InterPro" id="IPR017850">
    <property type="entry name" value="Alkaline_phosphatase_core_sf"/>
</dbReference>
<evidence type="ECO:0000256" key="1">
    <source>
        <dbReference type="ARBA" id="ARBA00001913"/>
    </source>
</evidence>
<dbReference type="Proteomes" id="UP000010552">
    <property type="component" value="Unassembled WGS sequence"/>
</dbReference>
<dbReference type="Gene3D" id="3.40.720.10">
    <property type="entry name" value="Alkaline Phosphatase, subunit A"/>
    <property type="match status" value="1"/>
</dbReference>
<evidence type="ECO:0000256" key="5">
    <source>
        <dbReference type="ARBA" id="ARBA00022837"/>
    </source>
</evidence>
<protein>
    <submittedName>
        <fullName evidence="7">Steryl-sulfatase</fullName>
    </submittedName>
</protein>
<dbReference type="SUPFAM" id="SSF53649">
    <property type="entry name" value="Alkaline phosphatase-like"/>
    <property type="match status" value="1"/>
</dbReference>
<comment type="similarity">
    <text evidence="2">Belongs to the sulfatase family.</text>
</comment>
<dbReference type="GO" id="GO:0004065">
    <property type="term" value="F:arylsulfatase activity"/>
    <property type="evidence" value="ECO:0007669"/>
    <property type="project" value="TreeGrafter"/>
</dbReference>
<accession>L5KX37</accession>
<dbReference type="AlphaFoldDB" id="L5KX37"/>
<gene>
    <name evidence="7" type="ORF">PAL_GLEAN10002602</name>
</gene>
<dbReference type="STRING" id="9402.L5KX37"/>
<dbReference type="GO" id="GO:0046872">
    <property type="term" value="F:metal ion binding"/>
    <property type="evidence" value="ECO:0007669"/>
    <property type="project" value="UniProtKB-KW"/>
</dbReference>
<sequence>MLVIPSLSVRLSRATFLAVRHVPALTTVAPEKVCPHRPSTSHIPPDPPERCLCKERCPSKPRGRLCHPVTPHARSVVLTLTSRHTHSVFFLYGTWACALESVVTVPCPRAHVLDHKRQIKKQSVKATEGRKKEGMKDERAKKMKILLPLLFFLGEARSRAASRPNFVLLMADDLGIGDPGCYGNKTLRTPNIDALAHAGVKLTQHLAASPLCTPSRAAFMTGRYPIRSGMASQSRVGVFIFSASSGGLPTSETTFAKLLKKQGYSTALIVIRTRPSPILPDKVVSVWVIGRILENLVGAA</sequence>
<proteinExistence type="inferred from homology"/>
<evidence type="ECO:0000313" key="8">
    <source>
        <dbReference type="Proteomes" id="UP000010552"/>
    </source>
</evidence>
<dbReference type="PROSITE" id="PS00523">
    <property type="entry name" value="SULFATASE_1"/>
    <property type="match status" value="1"/>
</dbReference>
<dbReference type="EMBL" id="KB030496">
    <property type="protein sequence ID" value="ELK15952.1"/>
    <property type="molecule type" value="Genomic_DNA"/>
</dbReference>
<dbReference type="InterPro" id="IPR024607">
    <property type="entry name" value="Sulfatase_CS"/>
</dbReference>
<keyword evidence="8" id="KW-1185">Reference proteome</keyword>
<name>L5KX37_PTEAL</name>
<reference evidence="8" key="1">
    <citation type="journal article" date="2013" name="Science">
        <title>Comparative analysis of bat genomes provides insight into the evolution of flight and immunity.</title>
        <authorList>
            <person name="Zhang G."/>
            <person name="Cowled C."/>
            <person name="Shi Z."/>
            <person name="Huang Z."/>
            <person name="Bishop-Lilly K.A."/>
            <person name="Fang X."/>
            <person name="Wynne J.W."/>
            <person name="Xiong Z."/>
            <person name="Baker M.L."/>
            <person name="Zhao W."/>
            <person name="Tachedjian M."/>
            <person name="Zhu Y."/>
            <person name="Zhou P."/>
            <person name="Jiang X."/>
            <person name="Ng J."/>
            <person name="Yang L."/>
            <person name="Wu L."/>
            <person name="Xiao J."/>
            <person name="Feng Y."/>
            <person name="Chen Y."/>
            <person name="Sun X."/>
            <person name="Zhang Y."/>
            <person name="Marsh G.A."/>
            <person name="Crameri G."/>
            <person name="Broder C.C."/>
            <person name="Frey K.G."/>
            <person name="Wang L.F."/>
            <person name="Wang J."/>
        </authorList>
    </citation>
    <scope>NUCLEOTIDE SEQUENCE [LARGE SCALE GENOMIC DNA]</scope>
</reference>
<feature type="domain" description="Sulfatase N-terminal" evidence="6">
    <location>
        <begin position="164"/>
        <end position="269"/>
    </location>
</feature>
<evidence type="ECO:0000259" key="6">
    <source>
        <dbReference type="Pfam" id="PF00884"/>
    </source>
</evidence>
<organism evidence="7 8">
    <name type="scientific">Pteropus alecto</name>
    <name type="common">Black flying fox</name>
    <dbReference type="NCBI Taxonomy" id="9402"/>
    <lineage>
        <taxon>Eukaryota</taxon>
        <taxon>Metazoa</taxon>
        <taxon>Chordata</taxon>
        <taxon>Craniata</taxon>
        <taxon>Vertebrata</taxon>
        <taxon>Euteleostomi</taxon>
        <taxon>Mammalia</taxon>
        <taxon>Eutheria</taxon>
        <taxon>Laurasiatheria</taxon>
        <taxon>Chiroptera</taxon>
        <taxon>Yinpterochiroptera</taxon>
        <taxon>Pteropodoidea</taxon>
        <taxon>Pteropodidae</taxon>
        <taxon>Pteropodinae</taxon>
        <taxon>Pteropus</taxon>
    </lineage>
</organism>
<keyword evidence="5" id="KW-0106">Calcium</keyword>
<evidence type="ECO:0000313" key="7">
    <source>
        <dbReference type="EMBL" id="ELK15952.1"/>
    </source>
</evidence>
<keyword evidence="3" id="KW-0479">Metal-binding</keyword>
<dbReference type="InParanoid" id="L5KX37"/>
<evidence type="ECO:0000256" key="3">
    <source>
        <dbReference type="ARBA" id="ARBA00022723"/>
    </source>
</evidence>
<dbReference type="PANTHER" id="PTHR42693:SF9">
    <property type="entry name" value="STERYL-SULFATASE"/>
    <property type="match status" value="1"/>
</dbReference>
<dbReference type="PANTHER" id="PTHR42693">
    <property type="entry name" value="ARYLSULFATASE FAMILY MEMBER"/>
    <property type="match status" value="1"/>
</dbReference>
<evidence type="ECO:0000256" key="4">
    <source>
        <dbReference type="ARBA" id="ARBA00022801"/>
    </source>
</evidence>
<dbReference type="Pfam" id="PF00884">
    <property type="entry name" value="Sulfatase"/>
    <property type="match status" value="1"/>
</dbReference>
<keyword evidence="4" id="KW-0378">Hydrolase</keyword>
<evidence type="ECO:0000256" key="2">
    <source>
        <dbReference type="ARBA" id="ARBA00008779"/>
    </source>
</evidence>
<dbReference type="InterPro" id="IPR000917">
    <property type="entry name" value="Sulfatase_N"/>
</dbReference>
<comment type="cofactor">
    <cofactor evidence="1">
        <name>Ca(2+)</name>
        <dbReference type="ChEBI" id="CHEBI:29108"/>
    </cofactor>
</comment>